<sequence>MAMGTPLALGTAMEAGTPLALGTAMAMGTPLALGTAMAMGTPLALGTAMAMGTPLALGTPTLHVPTLDQGTVLEGATHLGPLGTPLAHITEEAEETGPKNGERDLAWGLNQNLLFLINSLLEAIFYS</sequence>
<name>A0A836A9B1_SHEEP</name>
<comment type="caution">
    <text evidence="1">The sequence shown here is derived from an EMBL/GenBank/DDBJ whole genome shotgun (WGS) entry which is preliminary data.</text>
</comment>
<evidence type="ECO:0000313" key="2">
    <source>
        <dbReference type="Proteomes" id="UP000664991"/>
    </source>
</evidence>
<dbReference type="Proteomes" id="UP000664991">
    <property type="component" value="Unassembled WGS sequence"/>
</dbReference>
<dbReference type="AlphaFoldDB" id="A0A836A9B1"/>
<accession>A0A836A9B1</accession>
<evidence type="ECO:0000313" key="1">
    <source>
        <dbReference type="EMBL" id="KAG5206522.1"/>
    </source>
</evidence>
<reference evidence="1 2" key="1">
    <citation type="submission" date="2020-12" db="EMBL/GenBank/DDBJ databases">
        <title>De novo assembly of Tibetan sheep genome.</title>
        <authorList>
            <person name="Li X."/>
        </authorList>
    </citation>
    <scope>NUCLEOTIDE SEQUENCE [LARGE SCALE GENOMIC DNA]</scope>
    <source>
        <tissue evidence="1">Heart</tissue>
    </source>
</reference>
<gene>
    <name evidence="1" type="ORF">JEQ12_018095</name>
</gene>
<dbReference type="EMBL" id="JAEMGP010000007">
    <property type="protein sequence ID" value="KAG5206522.1"/>
    <property type="molecule type" value="Genomic_DNA"/>
</dbReference>
<protein>
    <submittedName>
        <fullName evidence="1">Uncharacterized protein</fullName>
    </submittedName>
</protein>
<organism evidence="1 2">
    <name type="scientific">Ovis aries</name>
    <name type="common">Sheep</name>
    <dbReference type="NCBI Taxonomy" id="9940"/>
    <lineage>
        <taxon>Eukaryota</taxon>
        <taxon>Metazoa</taxon>
        <taxon>Chordata</taxon>
        <taxon>Craniata</taxon>
        <taxon>Vertebrata</taxon>
        <taxon>Euteleostomi</taxon>
        <taxon>Mammalia</taxon>
        <taxon>Eutheria</taxon>
        <taxon>Laurasiatheria</taxon>
        <taxon>Artiodactyla</taxon>
        <taxon>Ruminantia</taxon>
        <taxon>Pecora</taxon>
        <taxon>Bovidae</taxon>
        <taxon>Caprinae</taxon>
        <taxon>Ovis</taxon>
    </lineage>
</organism>
<proteinExistence type="predicted"/>